<reference evidence="3 4" key="1">
    <citation type="submission" date="2016-11" db="EMBL/GenBank/DDBJ databases">
        <title>Study of marine rhodopsin-containing bacteria.</title>
        <authorList>
            <person name="Yoshizawa S."/>
            <person name="Kumagai Y."/>
            <person name="Kogure K."/>
        </authorList>
    </citation>
    <scope>NUCLEOTIDE SEQUENCE [LARGE SCALE GENOMIC DNA]</scope>
    <source>
        <strain evidence="3 4">SG-29</strain>
    </source>
</reference>
<dbReference type="AlphaFoldDB" id="A0A259TUL3"/>
<keyword evidence="1" id="KW-0732">Signal</keyword>
<dbReference type="Proteomes" id="UP000216446">
    <property type="component" value="Unassembled WGS sequence"/>
</dbReference>
<dbReference type="CDD" id="cd09604">
    <property type="entry name" value="M1_APN_like"/>
    <property type="match status" value="1"/>
</dbReference>
<comment type="caution">
    <text evidence="3">The sequence shown here is derived from an EMBL/GenBank/DDBJ whole genome shotgun (WGS) entry which is preliminary data.</text>
</comment>
<protein>
    <recommendedName>
        <fullName evidence="2">Peptidase M1 membrane alanine aminopeptidase domain-containing protein</fullName>
    </recommendedName>
</protein>
<accession>A0A259TUL3</accession>
<dbReference type="SUPFAM" id="SSF55486">
    <property type="entry name" value="Metalloproteases ('zincins'), catalytic domain"/>
    <property type="match status" value="1"/>
</dbReference>
<sequence>MTRPLTLLATTALLALGLAGVPHAQPVADSVGHSTNAVFEPYALPTPNEYRSASGRPGPAYWQNRNDYRIEAALDTTTHTLSGTVRLTYTNESPEALDHLWFHLEQNLFREGSRGDRAQLDRGVTGRPENGYRLGTVTVDGQPVTPRITDTRMRVPLPEPLAPGGGRVEVVVPYTFVVPGPDTPRMGRMETARGTVYSVAQWFPRVAVFDDVNGWNAMPYLGAGEFYLGYGDVEMALTVPSTMTVVGTGELLNPDEVYTEAQRQRLAEARRSSDRVYVVGPDEVGTAAATPRRTGTTTWRYRAETVRDVSWAASAAFVLDGAAAPVPQEDGTTNDVLVLSAYPHEGIGTPEEPGWEEATRYGRASILNNSTWLPYPYPVAISVASHVGGMEYPMIHFSSVESRHFALFGVIDHELAHVWYPMIVGSDERRHAWMDEGFNTFVNELSARRFYDENDDPTIAGYGEAERAQGVMLLDPDVYARLSGRFASVDDPVLTYPDHLSGAGVGWNAYFKPGMGLRLLRTVVLDDGVFDEALREYTRRWAYKHPQPADFFRTVEDVSGEDLDWFWRGWFDSLAPYDAALVRLGLGDGIAVATVTHETDLVMPATVEFAFADGTTERVEIPVEAFFSEDEARAVIDLAGRTVVSARLDPDALAPDVDRANDARDL</sequence>
<evidence type="ECO:0000259" key="2">
    <source>
        <dbReference type="Pfam" id="PF01433"/>
    </source>
</evidence>
<dbReference type="OrthoDB" id="9814383at2"/>
<dbReference type="GO" id="GO:0008237">
    <property type="term" value="F:metallopeptidase activity"/>
    <property type="evidence" value="ECO:0007669"/>
    <property type="project" value="InterPro"/>
</dbReference>
<evidence type="ECO:0000313" key="3">
    <source>
        <dbReference type="EMBL" id="OZC01421.1"/>
    </source>
</evidence>
<dbReference type="RefSeq" id="WP_094551528.1">
    <property type="nucleotide sequence ID" value="NZ_MQWB01000010.1"/>
</dbReference>
<dbReference type="Pfam" id="PF01433">
    <property type="entry name" value="Peptidase_M1"/>
    <property type="match status" value="1"/>
</dbReference>
<feature type="signal peptide" evidence="1">
    <location>
        <begin position="1"/>
        <end position="24"/>
    </location>
</feature>
<dbReference type="InterPro" id="IPR027268">
    <property type="entry name" value="Peptidase_M4/M1_CTD_sf"/>
</dbReference>
<organism evidence="3 4">
    <name type="scientific">Rubricoccus marinus</name>
    <dbReference type="NCBI Taxonomy" id="716817"/>
    <lineage>
        <taxon>Bacteria</taxon>
        <taxon>Pseudomonadati</taxon>
        <taxon>Rhodothermota</taxon>
        <taxon>Rhodothermia</taxon>
        <taxon>Rhodothermales</taxon>
        <taxon>Rubricoccaceae</taxon>
        <taxon>Rubricoccus</taxon>
    </lineage>
</organism>
<keyword evidence="4" id="KW-1185">Reference proteome</keyword>
<name>A0A259TUL3_9BACT</name>
<evidence type="ECO:0000313" key="4">
    <source>
        <dbReference type="Proteomes" id="UP000216446"/>
    </source>
</evidence>
<feature type="chain" id="PRO_5013260590" description="Peptidase M1 membrane alanine aminopeptidase domain-containing protein" evidence="1">
    <location>
        <begin position="25"/>
        <end position="666"/>
    </location>
</feature>
<dbReference type="InParanoid" id="A0A259TUL3"/>
<feature type="domain" description="Peptidase M1 membrane alanine aminopeptidase" evidence="2">
    <location>
        <begin position="402"/>
        <end position="570"/>
    </location>
</feature>
<gene>
    <name evidence="3" type="ORF">BSZ36_17205</name>
</gene>
<evidence type="ECO:0000256" key="1">
    <source>
        <dbReference type="SAM" id="SignalP"/>
    </source>
</evidence>
<dbReference type="InterPro" id="IPR014782">
    <property type="entry name" value="Peptidase_M1_dom"/>
</dbReference>
<proteinExistence type="predicted"/>
<dbReference type="EMBL" id="MQWB01000010">
    <property type="protein sequence ID" value="OZC01421.1"/>
    <property type="molecule type" value="Genomic_DNA"/>
</dbReference>
<dbReference type="GO" id="GO:0008270">
    <property type="term" value="F:zinc ion binding"/>
    <property type="evidence" value="ECO:0007669"/>
    <property type="project" value="InterPro"/>
</dbReference>
<dbReference type="Gene3D" id="1.10.390.10">
    <property type="entry name" value="Neutral Protease Domain 2"/>
    <property type="match status" value="1"/>
</dbReference>